<dbReference type="PROSITE" id="PS51767">
    <property type="entry name" value="PEPTIDASE_A1"/>
    <property type="match status" value="1"/>
</dbReference>
<evidence type="ECO:0000256" key="5">
    <source>
        <dbReference type="RuleBase" id="RU000454"/>
    </source>
</evidence>
<evidence type="ECO:0000259" key="7">
    <source>
        <dbReference type="PROSITE" id="PS51767"/>
    </source>
</evidence>
<dbReference type="AlphaFoldDB" id="A0A517LP94"/>
<dbReference type="PROSITE" id="PS00141">
    <property type="entry name" value="ASP_PROTEASE"/>
    <property type="match status" value="1"/>
</dbReference>
<keyword evidence="6" id="KW-0732">Signal</keyword>
<evidence type="ECO:0000256" key="6">
    <source>
        <dbReference type="SAM" id="SignalP"/>
    </source>
</evidence>
<evidence type="ECO:0000313" key="9">
    <source>
        <dbReference type="Proteomes" id="UP000316270"/>
    </source>
</evidence>
<dbReference type="GO" id="GO:0006508">
    <property type="term" value="P:proteolysis"/>
    <property type="evidence" value="ECO:0007669"/>
    <property type="project" value="UniProtKB-KW"/>
</dbReference>
<name>A0A517LP94_9PEZI</name>
<dbReference type="SUPFAM" id="SSF50630">
    <property type="entry name" value="Acid proteases"/>
    <property type="match status" value="1"/>
</dbReference>
<keyword evidence="4" id="KW-1015">Disulfide bond</keyword>
<feature type="domain" description="Peptidase A1" evidence="7">
    <location>
        <begin position="125"/>
        <end position="483"/>
    </location>
</feature>
<feature type="chain" id="PRO_5021760142" description="Peptidase A1 domain-containing protein" evidence="6">
    <location>
        <begin position="18"/>
        <end position="487"/>
    </location>
</feature>
<evidence type="ECO:0000256" key="2">
    <source>
        <dbReference type="ARBA" id="ARBA00022750"/>
    </source>
</evidence>
<evidence type="ECO:0000256" key="1">
    <source>
        <dbReference type="ARBA" id="ARBA00007447"/>
    </source>
</evidence>
<reference evidence="8 9" key="1">
    <citation type="submission" date="2019-07" db="EMBL/GenBank/DDBJ databases">
        <title>Finished genome of Venturia effusa.</title>
        <authorList>
            <person name="Young C.A."/>
            <person name="Cox M.P."/>
            <person name="Ganley A.R.D."/>
            <person name="David W.J."/>
        </authorList>
    </citation>
    <scope>NUCLEOTIDE SEQUENCE [LARGE SCALE GENOMIC DNA]</scope>
    <source>
        <strain evidence="9">albino</strain>
    </source>
</reference>
<dbReference type="InterPro" id="IPR034164">
    <property type="entry name" value="Pepsin-like_dom"/>
</dbReference>
<dbReference type="InterPro" id="IPR001461">
    <property type="entry name" value="Aspartic_peptidase_A1"/>
</dbReference>
<dbReference type="Gene3D" id="2.40.70.10">
    <property type="entry name" value="Acid Proteases"/>
    <property type="match status" value="2"/>
</dbReference>
<keyword evidence="2 5" id="KW-0064">Aspartyl protease</keyword>
<dbReference type="CDD" id="cd05471">
    <property type="entry name" value="pepsin_like"/>
    <property type="match status" value="1"/>
</dbReference>
<feature type="active site" evidence="3">
    <location>
        <position position="373"/>
    </location>
</feature>
<dbReference type="STRING" id="50376.A0A517LP94"/>
<sequence>MPFISIVILSLTALSCAASRANQQNAIGGIEGKRFETTDQNLDASLTTRIRVLNTQHRGLKAELRWVKPTIAAGSDKVGEYILPLTVSLGVSPSQKYLNLLREKVDSINGTVATAPIKNVKDEIFMAAIQVGGQNFQAAIDTGSSDTWLMMKGYSCVKPPAWQETLNKLAGMPSCQFGPSYEKSPTFAQIADRHFNITYADGEYATGILGKDDVTLGDVTLKGQTLGFVSSLKWHGDGISSGNMGLGFPSITNAWNGTDPGKDKKGNNVPYAPIFTNLFRQKIIQPYFSIALNRAAEGPGMLALGGLPGPPIRHTGKFIRTPMQQLTLTADRPKPRSEDGFVDYTFYVVRPDNLLANSVPLSPDVSSLQLIVDSGSRFCHLPKKIVDGLMSQWKPKPKLNLVGEWEVGCDSTPPKLELEFNGSRISFDKKDLVIKLTGDICTSTIAYAPGGDGKAKGKWILGAPFFRSVVAVFDVGAAEMRFADRVR</sequence>
<proteinExistence type="inferred from homology"/>
<dbReference type="OrthoDB" id="15189at2759"/>
<evidence type="ECO:0000313" key="8">
    <source>
        <dbReference type="EMBL" id="QDS77470.1"/>
    </source>
</evidence>
<dbReference type="PANTHER" id="PTHR47966:SF47">
    <property type="entry name" value="ENDOPEPTIDASE, PUTATIVE (AFU_ORTHOLOGUE AFUA_3G01220)-RELATED"/>
    <property type="match status" value="1"/>
</dbReference>
<dbReference type="InterPro" id="IPR001969">
    <property type="entry name" value="Aspartic_peptidase_AS"/>
</dbReference>
<keyword evidence="9" id="KW-1185">Reference proteome</keyword>
<dbReference type="GO" id="GO:0004190">
    <property type="term" value="F:aspartic-type endopeptidase activity"/>
    <property type="evidence" value="ECO:0007669"/>
    <property type="project" value="UniProtKB-KW"/>
</dbReference>
<evidence type="ECO:0000256" key="3">
    <source>
        <dbReference type="PIRSR" id="PIRSR601461-1"/>
    </source>
</evidence>
<comment type="similarity">
    <text evidence="1 5">Belongs to the peptidase A1 family.</text>
</comment>
<dbReference type="InterPro" id="IPR033121">
    <property type="entry name" value="PEPTIDASE_A1"/>
</dbReference>
<dbReference type="Proteomes" id="UP000316270">
    <property type="component" value="Chromosome 17"/>
</dbReference>
<dbReference type="EMBL" id="CP042201">
    <property type="protein sequence ID" value="QDS77470.1"/>
    <property type="molecule type" value="Genomic_DNA"/>
</dbReference>
<evidence type="ECO:0000256" key="4">
    <source>
        <dbReference type="PIRSR" id="PIRSR601461-2"/>
    </source>
</evidence>
<dbReference type="InterPro" id="IPR021109">
    <property type="entry name" value="Peptidase_aspartic_dom_sf"/>
</dbReference>
<feature type="active site" evidence="3">
    <location>
        <position position="141"/>
    </location>
</feature>
<dbReference type="GO" id="GO:0000324">
    <property type="term" value="C:fungal-type vacuole"/>
    <property type="evidence" value="ECO:0007669"/>
    <property type="project" value="TreeGrafter"/>
</dbReference>
<keyword evidence="5" id="KW-0378">Hydrolase</keyword>
<feature type="disulfide bond" evidence="4">
    <location>
        <begin position="409"/>
        <end position="441"/>
    </location>
</feature>
<accession>A0A517LP94</accession>
<feature type="signal peptide" evidence="6">
    <location>
        <begin position="1"/>
        <end position="17"/>
    </location>
</feature>
<dbReference type="PRINTS" id="PR00792">
    <property type="entry name" value="PEPSIN"/>
</dbReference>
<dbReference type="PANTHER" id="PTHR47966">
    <property type="entry name" value="BETA-SITE APP-CLEAVING ENZYME, ISOFORM A-RELATED"/>
    <property type="match status" value="1"/>
</dbReference>
<keyword evidence="5" id="KW-0645">Protease</keyword>
<gene>
    <name evidence="8" type="ORF">FKW77_007133</name>
</gene>
<protein>
    <recommendedName>
        <fullName evidence="7">Peptidase A1 domain-containing protein</fullName>
    </recommendedName>
</protein>
<organism evidence="8 9">
    <name type="scientific">Venturia effusa</name>
    <dbReference type="NCBI Taxonomy" id="50376"/>
    <lineage>
        <taxon>Eukaryota</taxon>
        <taxon>Fungi</taxon>
        <taxon>Dikarya</taxon>
        <taxon>Ascomycota</taxon>
        <taxon>Pezizomycotina</taxon>
        <taxon>Dothideomycetes</taxon>
        <taxon>Pleosporomycetidae</taxon>
        <taxon>Venturiales</taxon>
        <taxon>Venturiaceae</taxon>
        <taxon>Venturia</taxon>
    </lineage>
</organism>
<dbReference type="Pfam" id="PF00026">
    <property type="entry name" value="Asp"/>
    <property type="match status" value="1"/>
</dbReference>